<evidence type="ECO:0000313" key="10">
    <source>
        <dbReference type="Proteomes" id="UP000325516"/>
    </source>
</evidence>
<accession>A0A5J6L146</accession>
<keyword evidence="10" id="KW-1185">Reference proteome</keyword>
<evidence type="ECO:0000256" key="7">
    <source>
        <dbReference type="RuleBase" id="RU363032"/>
    </source>
</evidence>
<evidence type="ECO:0000256" key="4">
    <source>
        <dbReference type="ARBA" id="ARBA00022692"/>
    </source>
</evidence>
<dbReference type="KEGG" id="mlz:F6J85_03230"/>
<evidence type="ECO:0000256" key="5">
    <source>
        <dbReference type="ARBA" id="ARBA00022989"/>
    </source>
</evidence>
<keyword evidence="6 7" id="KW-0472">Membrane</keyword>
<feature type="transmembrane region" description="Helical" evidence="7">
    <location>
        <begin position="259"/>
        <end position="278"/>
    </location>
</feature>
<dbReference type="Gene3D" id="1.10.3720.10">
    <property type="entry name" value="MetI-like"/>
    <property type="match status" value="1"/>
</dbReference>
<feature type="transmembrane region" description="Helical" evidence="7">
    <location>
        <begin position="159"/>
        <end position="175"/>
    </location>
</feature>
<comment type="subcellular location">
    <subcellularLocation>
        <location evidence="1 7">Cell membrane</location>
        <topology evidence="1 7">Multi-pass membrane protein</topology>
    </subcellularLocation>
</comment>
<dbReference type="Pfam" id="PF00528">
    <property type="entry name" value="BPD_transp_1"/>
    <property type="match status" value="1"/>
</dbReference>
<dbReference type="AlphaFoldDB" id="A0A5J6L146"/>
<keyword evidence="4 7" id="KW-0812">Transmembrane</keyword>
<protein>
    <submittedName>
        <fullName evidence="9">ABC transporter permease</fullName>
    </submittedName>
</protein>
<feature type="transmembrane region" description="Helical" evidence="7">
    <location>
        <begin position="214"/>
        <end position="239"/>
    </location>
</feature>
<feature type="transmembrane region" description="Helical" evidence="7">
    <location>
        <begin position="95"/>
        <end position="119"/>
    </location>
</feature>
<keyword evidence="5 7" id="KW-1133">Transmembrane helix</keyword>
<dbReference type="EMBL" id="CP044232">
    <property type="protein sequence ID" value="QEW02208.1"/>
    <property type="molecule type" value="Genomic_DNA"/>
</dbReference>
<evidence type="ECO:0000313" key="9">
    <source>
        <dbReference type="EMBL" id="QEW02208.1"/>
    </source>
</evidence>
<dbReference type="CDD" id="cd06261">
    <property type="entry name" value="TM_PBP2"/>
    <property type="match status" value="1"/>
</dbReference>
<dbReference type="InterPro" id="IPR050366">
    <property type="entry name" value="BP-dependent_transpt_permease"/>
</dbReference>
<dbReference type="PANTHER" id="PTHR43386">
    <property type="entry name" value="OLIGOPEPTIDE TRANSPORT SYSTEM PERMEASE PROTEIN APPC"/>
    <property type="match status" value="1"/>
</dbReference>
<dbReference type="RefSeq" id="WP_150923804.1">
    <property type="nucleotide sequence ID" value="NZ_CP044232.1"/>
</dbReference>
<evidence type="ECO:0000256" key="6">
    <source>
        <dbReference type="ARBA" id="ARBA00023136"/>
    </source>
</evidence>
<keyword evidence="2 7" id="KW-0813">Transport</keyword>
<dbReference type="InterPro" id="IPR035906">
    <property type="entry name" value="MetI-like_sf"/>
</dbReference>
<dbReference type="InterPro" id="IPR000515">
    <property type="entry name" value="MetI-like"/>
</dbReference>
<dbReference type="Proteomes" id="UP000325516">
    <property type="component" value="Chromosome"/>
</dbReference>
<comment type="similarity">
    <text evidence="7">Belongs to the binding-protein-dependent transport system permease family.</text>
</comment>
<keyword evidence="3" id="KW-1003">Cell membrane</keyword>
<reference evidence="10" key="1">
    <citation type="submission" date="2019-09" db="EMBL/GenBank/DDBJ databases">
        <title>Mumia zhuanghuii sp. nov. isolated from the intestinal contents of plateau pika (Ochotona curzoniae) in the Qinghai-Tibet plateau of China.</title>
        <authorList>
            <person name="Tian Z."/>
        </authorList>
    </citation>
    <scope>NUCLEOTIDE SEQUENCE [LARGE SCALE GENOMIC DNA]</scope>
    <source>
        <strain evidence="10">L-031</strain>
    </source>
</reference>
<evidence type="ECO:0000259" key="8">
    <source>
        <dbReference type="PROSITE" id="PS50928"/>
    </source>
</evidence>
<evidence type="ECO:0000256" key="3">
    <source>
        <dbReference type="ARBA" id="ARBA00022475"/>
    </source>
</evidence>
<sequence>MTATAPPTRPSTRTLHTVTVPRRRHAGRRIALVVSVTWIAVLATLALVADLLPLPGIDEPVGGPSLPPFSGEGPLLGTDAIGRDVATRLIYGIRISLAVGIGATVIALVLGVLLGLIAANARGKIEALINVLTDTVLSFPPLLLLMALATVVVPGVPTLVFALGFLFVPPFLRLTRSAALTQMSRDYITAARTLGAGRARIVFRELLPNSIQPVVSYAVVVIAVIIVIEGSLSFLGVGVPPPAPSWGSMIASGKDNLSRAPYLIVAPSLMIFLTVLSFNTVGDHLRRRLSGTGAA</sequence>
<dbReference type="SUPFAM" id="SSF161098">
    <property type="entry name" value="MetI-like"/>
    <property type="match status" value="1"/>
</dbReference>
<organism evidence="9 10">
    <name type="scientific">Microbacterium lushaniae</name>
    <dbReference type="NCBI Taxonomy" id="2614639"/>
    <lineage>
        <taxon>Bacteria</taxon>
        <taxon>Bacillati</taxon>
        <taxon>Actinomycetota</taxon>
        <taxon>Actinomycetes</taxon>
        <taxon>Micrococcales</taxon>
        <taxon>Microbacteriaceae</taxon>
        <taxon>Microbacterium</taxon>
    </lineage>
</organism>
<dbReference type="PROSITE" id="PS50928">
    <property type="entry name" value="ABC_TM1"/>
    <property type="match status" value="1"/>
</dbReference>
<name>A0A5J6L146_9MICO</name>
<evidence type="ECO:0000256" key="2">
    <source>
        <dbReference type="ARBA" id="ARBA00022448"/>
    </source>
</evidence>
<proteinExistence type="inferred from homology"/>
<dbReference type="GO" id="GO:0055085">
    <property type="term" value="P:transmembrane transport"/>
    <property type="evidence" value="ECO:0007669"/>
    <property type="project" value="InterPro"/>
</dbReference>
<gene>
    <name evidence="9" type="ORF">F6J85_03230</name>
</gene>
<dbReference type="PANTHER" id="PTHR43386:SF1">
    <property type="entry name" value="D,D-DIPEPTIDE TRANSPORT SYSTEM PERMEASE PROTEIN DDPC-RELATED"/>
    <property type="match status" value="1"/>
</dbReference>
<feature type="domain" description="ABC transmembrane type-1" evidence="8">
    <location>
        <begin position="93"/>
        <end position="282"/>
    </location>
</feature>
<evidence type="ECO:0000256" key="1">
    <source>
        <dbReference type="ARBA" id="ARBA00004651"/>
    </source>
</evidence>
<feature type="transmembrane region" description="Helical" evidence="7">
    <location>
        <begin position="30"/>
        <end position="49"/>
    </location>
</feature>
<feature type="transmembrane region" description="Helical" evidence="7">
    <location>
        <begin position="131"/>
        <end position="153"/>
    </location>
</feature>
<dbReference type="GO" id="GO:0005886">
    <property type="term" value="C:plasma membrane"/>
    <property type="evidence" value="ECO:0007669"/>
    <property type="project" value="UniProtKB-SubCell"/>
</dbReference>